<dbReference type="Pfam" id="PF00195">
    <property type="entry name" value="Chal_sti_synt_N"/>
    <property type="match status" value="1"/>
</dbReference>
<dbReference type="eggNOG" id="ENOG502S4A6">
    <property type="taxonomic scope" value="Eukaryota"/>
</dbReference>
<dbReference type="EvolutionaryTrace" id="D8LJ35"/>
<dbReference type="GO" id="GO:0030639">
    <property type="term" value="P:polyketide biosynthetic process"/>
    <property type="evidence" value="ECO:0007669"/>
    <property type="project" value="TreeGrafter"/>
</dbReference>
<dbReference type="PANTHER" id="PTHR11877:SF46">
    <property type="entry name" value="TYPE III POLYKETIDE SYNTHASE A"/>
    <property type="match status" value="1"/>
</dbReference>
<evidence type="ECO:0000259" key="5">
    <source>
        <dbReference type="Pfam" id="PF02797"/>
    </source>
</evidence>
<dbReference type="InParanoid" id="D8LJ35"/>
<dbReference type="EMBL" id="FN649740">
    <property type="protein sequence ID" value="CBN76919.1"/>
    <property type="molecule type" value="Genomic_DNA"/>
</dbReference>
<evidence type="ECO:0000313" key="7">
    <source>
        <dbReference type="Proteomes" id="UP000002630"/>
    </source>
</evidence>
<reference evidence="6 7" key="1">
    <citation type="journal article" date="2010" name="Nature">
        <title>The Ectocarpus genome and the independent evolution of multicellularity in brown algae.</title>
        <authorList>
            <person name="Cock J.M."/>
            <person name="Sterck L."/>
            <person name="Rouze P."/>
            <person name="Scornet D."/>
            <person name="Allen A.E."/>
            <person name="Amoutzias G."/>
            <person name="Anthouard V."/>
            <person name="Artiguenave F."/>
            <person name="Aury J.M."/>
            <person name="Badger J.H."/>
            <person name="Beszteri B."/>
            <person name="Billiau K."/>
            <person name="Bonnet E."/>
            <person name="Bothwell J.H."/>
            <person name="Bowler C."/>
            <person name="Boyen C."/>
            <person name="Brownlee C."/>
            <person name="Carrano C.J."/>
            <person name="Charrier B."/>
            <person name="Cho G.Y."/>
            <person name="Coelho S.M."/>
            <person name="Collen J."/>
            <person name="Corre E."/>
            <person name="Da Silva C."/>
            <person name="Delage L."/>
            <person name="Delaroque N."/>
            <person name="Dittami S.M."/>
            <person name="Doulbeau S."/>
            <person name="Elias M."/>
            <person name="Farnham G."/>
            <person name="Gachon C.M."/>
            <person name="Gschloessl B."/>
            <person name="Heesch S."/>
            <person name="Jabbari K."/>
            <person name="Jubin C."/>
            <person name="Kawai H."/>
            <person name="Kimura K."/>
            <person name="Kloareg B."/>
            <person name="Kupper F.C."/>
            <person name="Lang D."/>
            <person name="Le Bail A."/>
            <person name="Leblanc C."/>
            <person name="Lerouge P."/>
            <person name="Lohr M."/>
            <person name="Lopez P.J."/>
            <person name="Martens C."/>
            <person name="Maumus F."/>
            <person name="Michel G."/>
            <person name="Miranda-Saavedra D."/>
            <person name="Morales J."/>
            <person name="Moreau H."/>
            <person name="Motomura T."/>
            <person name="Nagasato C."/>
            <person name="Napoli C.A."/>
            <person name="Nelson D.R."/>
            <person name="Nyvall-Collen P."/>
            <person name="Peters A.F."/>
            <person name="Pommier C."/>
            <person name="Potin P."/>
            <person name="Poulain J."/>
            <person name="Quesneville H."/>
            <person name="Read B."/>
            <person name="Rensing S.A."/>
            <person name="Ritter A."/>
            <person name="Rousvoal S."/>
            <person name="Samanta M."/>
            <person name="Samson G."/>
            <person name="Schroeder D.C."/>
            <person name="Segurens B."/>
            <person name="Strittmatter M."/>
            <person name="Tonon T."/>
            <person name="Tregear J.W."/>
            <person name="Valentin K."/>
            <person name="von Dassow P."/>
            <person name="Yamagishi T."/>
            <person name="Van de Peer Y."/>
            <person name="Wincker P."/>
        </authorList>
    </citation>
    <scope>NUCLEOTIDE SEQUENCE [LARGE SCALE GENOMIC DNA]</scope>
    <source>
        <strain evidence="7">Ec32 / CCAP1310/4</strain>
    </source>
</reference>
<dbReference type="GO" id="GO:0016747">
    <property type="term" value="F:acyltransferase activity, transferring groups other than amino-acyl groups"/>
    <property type="evidence" value="ECO:0007669"/>
    <property type="project" value="InterPro"/>
</dbReference>
<dbReference type="Pfam" id="PF02797">
    <property type="entry name" value="Chal_sti_synt_C"/>
    <property type="match status" value="1"/>
</dbReference>
<name>D8LJ35_ECTSI</name>
<dbReference type="EMBL" id="FN648420">
    <property type="protein sequence ID" value="CBN76919.1"/>
    <property type="molecule type" value="Genomic_DNA"/>
</dbReference>
<dbReference type="Gene3D" id="3.40.47.10">
    <property type="match status" value="2"/>
</dbReference>
<dbReference type="AlphaFoldDB" id="D8LJ35"/>
<dbReference type="InterPro" id="IPR016039">
    <property type="entry name" value="Thiolase-like"/>
</dbReference>
<dbReference type="PIRSF" id="PIRSF000451">
    <property type="entry name" value="PKS_III"/>
    <property type="match status" value="1"/>
</dbReference>
<keyword evidence="7" id="KW-1185">Reference proteome</keyword>
<dbReference type="OMA" id="PIWGLGC"/>
<feature type="domain" description="Chalcone/stilbene synthase N-terminal" evidence="4">
    <location>
        <begin position="118"/>
        <end position="252"/>
    </location>
</feature>
<gene>
    <name evidence="6" type="primary">PKS</name>
    <name evidence="6" type="ORF">Esi_0024_0032</name>
</gene>
<dbReference type="SMR" id="D8LJ35"/>
<protein>
    <submittedName>
        <fullName evidence="6">Polyketide Synthase III</fullName>
        <ecNumber evidence="6">2.3.1.-</ecNumber>
    </submittedName>
</protein>
<dbReference type="InterPro" id="IPR001099">
    <property type="entry name" value="Chalcone/stilbene_synt_N"/>
</dbReference>
<evidence type="ECO:0007829" key="8">
    <source>
        <dbReference type="PDB" id="4B0N"/>
    </source>
</evidence>
<feature type="domain" description="Chalcone/stilbene synthase C-terminal" evidence="5">
    <location>
        <begin position="275"/>
        <end position="414"/>
    </location>
</feature>
<dbReference type="CDD" id="cd00831">
    <property type="entry name" value="CHS_like"/>
    <property type="match status" value="1"/>
</dbReference>
<dbReference type="PDBsum" id="4B0N"/>
<dbReference type="SUPFAM" id="SSF53901">
    <property type="entry name" value="Thiolase-like"/>
    <property type="match status" value="1"/>
</dbReference>
<dbReference type="PDB" id="4B0N">
    <property type="method" value="X-ray"/>
    <property type="resolution" value="2.85 A"/>
    <property type="chains" value="A/B=1-414"/>
</dbReference>
<dbReference type="InterPro" id="IPR011141">
    <property type="entry name" value="Polyketide_synthase_type-III"/>
</dbReference>
<evidence type="ECO:0000313" key="6">
    <source>
        <dbReference type="EMBL" id="CBN76919.1"/>
    </source>
</evidence>
<evidence type="ECO:0000256" key="2">
    <source>
        <dbReference type="ARBA" id="ARBA00022679"/>
    </source>
</evidence>
<evidence type="ECO:0000256" key="1">
    <source>
        <dbReference type="ARBA" id="ARBA00005531"/>
    </source>
</evidence>
<dbReference type="PANTHER" id="PTHR11877">
    <property type="entry name" value="HYDROXYMETHYLGLUTARYL-COA SYNTHASE"/>
    <property type="match status" value="1"/>
</dbReference>
<accession>D8LJ35</accession>
<dbReference type="InterPro" id="IPR012328">
    <property type="entry name" value="Chalcone/stilbene_synt_C"/>
</dbReference>
<keyword evidence="2 3" id="KW-0808">Transferase</keyword>
<dbReference type="STRING" id="2880.D8LJ35"/>
<comment type="similarity">
    <text evidence="1 3">Belongs to the thiolase-like superfamily. Chalcone/stilbene synthases family.</text>
</comment>
<evidence type="ECO:0000259" key="4">
    <source>
        <dbReference type="Pfam" id="PF00195"/>
    </source>
</evidence>
<dbReference type="Proteomes" id="UP000002630">
    <property type="component" value="Linkage Group LG15"/>
</dbReference>
<keyword evidence="8" id="KW-0002">3D-structure</keyword>
<reference evidence="8" key="2">
    <citation type="journal article" date="2013" name="Plant Cell">
        <title>Structure/function analysis of a type iii polyketide synthase in the brown alga Ectocarpus siliculosus reveals a biochemical pathway in phlorotannin monomer biosynthesis.</title>
        <authorList>
            <person name="Meslet-Cladiere L."/>
            <person name="Delage L."/>
            <person name="Leroux C.J."/>
            <person name="Goulitquer S."/>
            <person name="Leblanc C."/>
            <person name="Creis E."/>
            <person name="Gall E.A."/>
            <person name="Stiger-Pouvreau V."/>
            <person name="Czjzek M."/>
            <person name="Potin P."/>
        </authorList>
    </citation>
    <scope>X-RAY CRYSTALLOGRAPHY (2.85 ANGSTROMS)</scope>
</reference>
<proteinExistence type="evidence at protein level"/>
<sequence>MSSAAVAMLADPTVQIALACLVVSLFVVLQSVKKSKDEQTVYPVIAGMAIGNPQYRCTQNEALAVASKCPGLESIKPVLERIYGNSRIGSRYFAVPDFTPGRAAKGDPLFYPADGSYQVPVDVRLDKFKEKAVPLVSDVARRAIKEAGLNVEDISKLVVVSSTGFLGPGLDCELIKNLGLTRSVDRTLIGFMGCAAAMNGFRNANDYVTANPGKYALMICVELSSVHTTFDDNINDAILHAIFADGCAAAVLKGARKSECPKGTLAIVDNHAWLMEGTEDGITLAIKPNGITCTLSKFLPQYIAKNIAFFADGFLKKHKLGRDDVDFWCVHPGGRRIIEEAQNGLGLSEEQTADSWAVLGEYGNMLSPSVMFVLSRVFKRHNAALAQGKPGYQTGMAFSFSPGVGAEGILLRQI</sequence>
<keyword evidence="3 6" id="KW-0012">Acyltransferase</keyword>
<dbReference type="OrthoDB" id="1558779at2759"/>
<dbReference type="BRENDA" id="2.3.1.233">
    <property type="organism ID" value="13181"/>
</dbReference>
<organism evidence="6 7">
    <name type="scientific">Ectocarpus siliculosus</name>
    <name type="common">Brown alga</name>
    <name type="synonym">Conferva siliculosa</name>
    <dbReference type="NCBI Taxonomy" id="2880"/>
    <lineage>
        <taxon>Eukaryota</taxon>
        <taxon>Sar</taxon>
        <taxon>Stramenopiles</taxon>
        <taxon>Ochrophyta</taxon>
        <taxon>PX clade</taxon>
        <taxon>Phaeophyceae</taxon>
        <taxon>Ectocarpales</taxon>
        <taxon>Ectocarpaceae</taxon>
        <taxon>Ectocarpus</taxon>
    </lineage>
</organism>
<dbReference type="EC" id="2.3.1.-" evidence="6"/>
<evidence type="ECO:0000256" key="3">
    <source>
        <dbReference type="RuleBase" id="RU003633"/>
    </source>
</evidence>